<reference evidence="3" key="1">
    <citation type="submission" date="2020-04" db="EMBL/GenBank/DDBJ databases">
        <authorList>
            <person name="Zhang T."/>
        </authorList>
    </citation>
    <scope>NUCLEOTIDE SEQUENCE</scope>
    <source>
        <strain evidence="3">HKST-UBA01</strain>
    </source>
</reference>
<protein>
    <submittedName>
        <fullName evidence="3">Uncharacterized protein</fullName>
    </submittedName>
</protein>
<evidence type="ECO:0000256" key="2">
    <source>
        <dbReference type="SAM" id="Phobius"/>
    </source>
</evidence>
<feature type="region of interest" description="Disordered" evidence="1">
    <location>
        <begin position="276"/>
        <end position="310"/>
    </location>
</feature>
<name>A0A956LZW1_UNCEI</name>
<feature type="transmembrane region" description="Helical" evidence="2">
    <location>
        <begin position="100"/>
        <end position="118"/>
    </location>
</feature>
<dbReference type="AlphaFoldDB" id="A0A956LZW1"/>
<organism evidence="3 4">
    <name type="scientific">Eiseniibacteriota bacterium</name>
    <dbReference type="NCBI Taxonomy" id="2212470"/>
    <lineage>
        <taxon>Bacteria</taxon>
        <taxon>Candidatus Eiseniibacteriota</taxon>
    </lineage>
</organism>
<evidence type="ECO:0000256" key="1">
    <source>
        <dbReference type="SAM" id="MobiDB-lite"/>
    </source>
</evidence>
<sequence>MKDPLDPRIDMMMASLYGELSDEEEARFQRMLEEDPTLRAEWEDLQATRKLLGAWEIEERVPSFVIMDAGPETRTGRPVRPADSGPGSRWRALWQRYGTAAGWALAAAAALLAVLALAEFRIDLLDRGIAFRFGPPTAEMAPTATPQGTGAVPAVQSDVAASQQPNGAPETWIATGADSTRVQLTKNLGNPAAPLTRGEFDGYATAMAKVIAAMQSQNDYNSQESQEFIQFMRTMYDGLQQKQSQDYYDLRGRIESVRYGLDEVETNTNERFDAIDFTNGQSLTPQGVRPRRSEAGDADSSGQDQNGREE</sequence>
<comment type="caution">
    <text evidence="3">The sequence shown here is derived from an EMBL/GenBank/DDBJ whole genome shotgun (WGS) entry which is preliminary data.</text>
</comment>
<keyword evidence="2" id="KW-0812">Transmembrane</keyword>
<dbReference type="Proteomes" id="UP000697710">
    <property type="component" value="Unassembled WGS sequence"/>
</dbReference>
<evidence type="ECO:0000313" key="4">
    <source>
        <dbReference type="Proteomes" id="UP000697710"/>
    </source>
</evidence>
<evidence type="ECO:0000313" key="3">
    <source>
        <dbReference type="EMBL" id="MCA9728574.1"/>
    </source>
</evidence>
<proteinExistence type="predicted"/>
<keyword evidence="2" id="KW-0472">Membrane</keyword>
<reference evidence="3" key="2">
    <citation type="journal article" date="2021" name="Microbiome">
        <title>Successional dynamics and alternative stable states in a saline activated sludge microbial community over 9 years.</title>
        <authorList>
            <person name="Wang Y."/>
            <person name="Ye J."/>
            <person name="Ju F."/>
            <person name="Liu L."/>
            <person name="Boyd J.A."/>
            <person name="Deng Y."/>
            <person name="Parks D.H."/>
            <person name="Jiang X."/>
            <person name="Yin X."/>
            <person name="Woodcroft B.J."/>
            <person name="Tyson G.W."/>
            <person name="Hugenholtz P."/>
            <person name="Polz M.F."/>
            <person name="Zhang T."/>
        </authorList>
    </citation>
    <scope>NUCLEOTIDE SEQUENCE</scope>
    <source>
        <strain evidence="3">HKST-UBA01</strain>
    </source>
</reference>
<keyword evidence="2" id="KW-1133">Transmembrane helix</keyword>
<gene>
    <name evidence="3" type="ORF">KC729_12875</name>
</gene>
<feature type="compositionally biased region" description="Polar residues" evidence="1">
    <location>
        <begin position="300"/>
        <end position="310"/>
    </location>
</feature>
<dbReference type="EMBL" id="JAGQHR010000420">
    <property type="protein sequence ID" value="MCA9728574.1"/>
    <property type="molecule type" value="Genomic_DNA"/>
</dbReference>
<accession>A0A956LZW1</accession>